<dbReference type="OrthoDB" id="9808559at2"/>
<dbReference type="PANTHER" id="PTHR24960">
    <property type="entry name" value="PHOTOSYSTEM I IRON-SULFUR CENTER-RELATED"/>
    <property type="match status" value="1"/>
</dbReference>
<reference evidence="6 7" key="1">
    <citation type="submission" date="2016-12" db="EMBL/GenBank/DDBJ databases">
        <authorList>
            <person name="Song W.-J."/>
            <person name="Kurnit D.M."/>
        </authorList>
    </citation>
    <scope>NUCLEOTIDE SEQUENCE [LARGE SCALE GENOMIC DNA]</scope>
    <source>
        <strain evidence="6 7">DSM 18488</strain>
    </source>
</reference>
<dbReference type="InterPro" id="IPR017896">
    <property type="entry name" value="4Fe4S_Fe-S-bd"/>
</dbReference>
<dbReference type="EMBL" id="FRFE01000033">
    <property type="protein sequence ID" value="SHO52242.1"/>
    <property type="molecule type" value="Genomic_DNA"/>
</dbReference>
<dbReference type="Gene3D" id="3.30.70.20">
    <property type="match status" value="2"/>
</dbReference>
<dbReference type="PROSITE" id="PS00198">
    <property type="entry name" value="4FE4S_FER_1"/>
    <property type="match status" value="1"/>
</dbReference>
<dbReference type="SUPFAM" id="SSF54862">
    <property type="entry name" value="4Fe-4S ferredoxins"/>
    <property type="match status" value="1"/>
</dbReference>
<feature type="domain" description="4Fe-4S ferredoxin-type" evidence="5">
    <location>
        <begin position="284"/>
        <end position="313"/>
    </location>
</feature>
<dbReference type="AlphaFoldDB" id="A0A1M7YHY6"/>
<proteinExistence type="predicted"/>
<dbReference type="PANTHER" id="PTHR24960:SF79">
    <property type="entry name" value="PHOTOSYSTEM I IRON-SULFUR CENTER"/>
    <property type="match status" value="1"/>
</dbReference>
<keyword evidence="7" id="KW-1185">Reference proteome</keyword>
<evidence type="ECO:0000259" key="5">
    <source>
        <dbReference type="PROSITE" id="PS51379"/>
    </source>
</evidence>
<dbReference type="Proteomes" id="UP000184603">
    <property type="component" value="Unassembled WGS sequence"/>
</dbReference>
<evidence type="ECO:0000256" key="2">
    <source>
        <dbReference type="ARBA" id="ARBA00022723"/>
    </source>
</evidence>
<evidence type="ECO:0000313" key="7">
    <source>
        <dbReference type="Proteomes" id="UP000184603"/>
    </source>
</evidence>
<dbReference type="PROSITE" id="PS51379">
    <property type="entry name" value="4FE4S_FER_2"/>
    <property type="match status" value="3"/>
</dbReference>
<dbReference type="InterPro" id="IPR017900">
    <property type="entry name" value="4Fe4S_Fe_S_CS"/>
</dbReference>
<dbReference type="InterPro" id="IPR050157">
    <property type="entry name" value="PSI_iron-sulfur_center"/>
</dbReference>
<protein>
    <submittedName>
        <fullName evidence="6">4Fe-4S dicluster domain-containing protein</fullName>
    </submittedName>
</protein>
<keyword evidence="4" id="KW-0411">Iron-sulfur</keyword>
<feature type="domain" description="4Fe-4S ferredoxin-type" evidence="5">
    <location>
        <begin position="50"/>
        <end position="79"/>
    </location>
</feature>
<evidence type="ECO:0000256" key="3">
    <source>
        <dbReference type="ARBA" id="ARBA00023004"/>
    </source>
</evidence>
<evidence type="ECO:0000313" key="6">
    <source>
        <dbReference type="EMBL" id="SHO52242.1"/>
    </source>
</evidence>
<dbReference type="Pfam" id="PF12838">
    <property type="entry name" value="Fer4_7"/>
    <property type="match status" value="2"/>
</dbReference>
<dbReference type="STRING" id="1121416.SAMN02745220_04452"/>
<keyword evidence="1" id="KW-0004">4Fe-4S</keyword>
<gene>
    <name evidence="6" type="ORF">SAMN02745220_04452</name>
</gene>
<evidence type="ECO:0000256" key="4">
    <source>
        <dbReference type="ARBA" id="ARBA00023014"/>
    </source>
</evidence>
<sequence>MIEQLEKETAYMLPDITVHAERCLQRRLTRFQCSLCVDSCHSNNVTLKEGEIHIDADSCTKCGKCITACPAEVFVIEDDEHYRVLEQLEPSVQMVISCRRQIYDSPCVLHVPCLGALPFEFFLFLAIRQENDIVINMAECAQCTNSHVTDHVKAIVSRIEQLPLPRPLAKFISVRDSDELPVHESGNRRYFLADMGDKILSFMRNRFEKQASTSIPSRTHRRSLSGKSRILQKAIALLDRESRKVVSATCLPLLTIQRSCSLCPRCAGICPTGALERVSTNGNKQLIFNSEKCSSCGLCVAFCKENSLQLSARGEPWIL</sequence>
<dbReference type="GO" id="GO:0046872">
    <property type="term" value="F:metal ion binding"/>
    <property type="evidence" value="ECO:0007669"/>
    <property type="project" value="UniProtKB-KW"/>
</dbReference>
<evidence type="ECO:0000256" key="1">
    <source>
        <dbReference type="ARBA" id="ARBA00022485"/>
    </source>
</evidence>
<name>A0A1M7YHY6_9BACT</name>
<keyword evidence="3" id="KW-0408">Iron</keyword>
<accession>A0A1M7YHY6</accession>
<feature type="domain" description="4Fe-4S ferredoxin-type" evidence="5">
    <location>
        <begin position="252"/>
        <end position="280"/>
    </location>
</feature>
<keyword evidence="2" id="KW-0479">Metal-binding</keyword>
<organism evidence="6 7">
    <name type="scientific">Desulfopila aestuarii DSM 18488</name>
    <dbReference type="NCBI Taxonomy" id="1121416"/>
    <lineage>
        <taxon>Bacteria</taxon>
        <taxon>Pseudomonadati</taxon>
        <taxon>Thermodesulfobacteriota</taxon>
        <taxon>Desulfobulbia</taxon>
        <taxon>Desulfobulbales</taxon>
        <taxon>Desulfocapsaceae</taxon>
        <taxon>Desulfopila</taxon>
    </lineage>
</organism>
<dbReference type="GO" id="GO:0051539">
    <property type="term" value="F:4 iron, 4 sulfur cluster binding"/>
    <property type="evidence" value="ECO:0007669"/>
    <property type="project" value="UniProtKB-KW"/>
</dbReference>